<evidence type="ECO:0000256" key="1">
    <source>
        <dbReference type="SAM" id="MobiDB-lite"/>
    </source>
</evidence>
<evidence type="ECO:0000313" key="3">
    <source>
        <dbReference type="Proteomes" id="UP000005239"/>
    </source>
</evidence>
<organism evidence="2 3">
    <name type="scientific">Pristionchus pacificus</name>
    <name type="common">Parasitic nematode worm</name>
    <dbReference type="NCBI Taxonomy" id="54126"/>
    <lineage>
        <taxon>Eukaryota</taxon>
        <taxon>Metazoa</taxon>
        <taxon>Ecdysozoa</taxon>
        <taxon>Nematoda</taxon>
        <taxon>Chromadorea</taxon>
        <taxon>Rhabditida</taxon>
        <taxon>Rhabditina</taxon>
        <taxon>Diplogasteromorpha</taxon>
        <taxon>Diplogasteroidea</taxon>
        <taxon>Neodiplogasteridae</taxon>
        <taxon>Pristionchus</taxon>
    </lineage>
</organism>
<feature type="compositionally biased region" description="Basic and acidic residues" evidence="1">
    <location>
        <begin position="45"/>
        <end position="62"/>
    </location>
</feature>
<reference evidence="2" key="2">
    <citation type="submission" date="2022-06" db="UniProtKB">
        <authorList>
            <consortium name="EnsemblMetazoa"/>
        </authorList>
    </citation>
    <scope>IDENTIFICATION</scope>
    <source>
        <strain evidence="2">PS312</strain>
    </source>
</reference>
<name>A0A2A6BLQ8_PRIPA</name>
<keyword evidence="3" id="KW-1185">Reference proteome</keyword>
<feature type="region of interest" description="Disordered" evidence="1">
    <location>
        <begin position="27"/>
        <end position="62"/>
    </location>
</feature>
<dbReference type="Proteomes" id="UP000005239">
    <property type="component" value="Unassembled WGS sequence"/>
</dbReference>
<dbReference type="AlphaFoldDB" id="A0A2A6BLQ8"/>
<reference evidence="3" key="1">
    <citation type="journal article" date="2008" name="Nat. Genet.">
        <title>The Pristionchus pacificus genome provides a unique perspective on nematode lifestyle and parasitism.</title>
        <authorList>
            <person name="Dieterich C."/>
            <person name="Clifton S.W."/>
            <person name="Schuster L.N."/>
            <person name="Chinwalla A."/>
            <person name="Delehaunty K."/>
            <person name="Dinkelacker I."/>
            <person name="Fulton L."/>
            <person name="Fulton R."/>
            <person name="Godfrey J."/>
            <person name="Minx P."/>
            <person name="Mitreva M."/>
            <person name="Roeseler W."/>
            <person name="Tian H."/>
            <person name="Witte H."/>
            <person name="Yang S.P."/>
            <person name="Wilson R.K."/>
            <person name="Sommer R.J."/>
        </authorList>
    </citation>
    <scope>NUCLEOTIDE SEQUENCE [LARGE SCALE GENOMIC DNA]</scope>
    <source>
        <strain evidence="3">PS312</strain>
    </source>
</reference>
<accession>A0A8R1YZ57</accession>
<sequence length="62" mass="6374">MPEPGSNQTVVVAIYLGVQPRSIPVAVGGPASQLPVGNAATRPSGRREAPSTTRDDEASRGF</sequence>
<gene>
    <name evidence="2" type="primary">WBGene00282445</name>
</gene>
<protein>
    <submittedName>
        <fullName evidence="2">Uncharacterized protein</fullName>
    </submittedName>
</protein>
<dbReference type="EnsemblMetazoa" id="PPA44076.1">
    <property type="protein sequence ID" value="PPA44076.1"/>
    <property type="gene ID" value="WBGene00282445"/>
</dbReference>
<proteinExistence type="predicted"/>
<evidence type="ECO:0000313" key="2">
    <source>
        <dbReference type="EnsemblMetazoa" id="PPA44076.1"/>
    </source>
</evidence>
<accession>A0A2A6BLQ8</accession>